<dbReference type="InterPro" id="IPR057600">
    <property type="entry name" value="TORTIFOLIA1/SINE1-2_N"/>
</dbReference>
<dbReference type="PANTHER" id="PTHR31355">
    <property type="entry name" value="MICROTUBULE-ASSOCIATED PROTEIN TORTIFOLIA1"/>
    <property type="match status" value="1"/>
</dbReference>
<dbReference type="GO" id="GO:0009826">
    <property type="term" value="P:unidimensional cell growth"/>
    <property type="evidence" value="ECO:0007669"/>
    <property type="project" value="TreeGrafter"/>
</dbReference>
<protein>
    <submittedName>
        <fullName evidence="3">Microtubule-associated protein tortifolia1</fullName>
    </submittedName>
</protein>
<dbReference type="InterPro" id="IPR034085">
    <property type="entry name" value="TOG"/>
</dbReference>
<organism evidence="3 4">
    <name type="scientific">Thalictrum thalictroides</name>
    <name type="common">Rue-anemone</name>
    <name type="synonym">Anemone thalictroides</name>
    <dbReference type="NCBI Taxonomy" id="46969"/>
    <lineage>
        <taxon>Eukaryota</taxon>
        <taxon>Viridiplantae</taxon>
        <taxon>Streptophyta</taxon>
        <taxon>Embryophyta</taxon>
        <taxon>Tracheophyta</taxon>
        <taxon>Spermatophyta</taxon>
        <taxon>Magnoliopsida</taxon>
        <taxon>Ranunculales</taxon>
        <taxon>Ranunculaceae</taxon>
        <taxon>Thalictroideae</taxon>
        <taxon>Thalictrum</taxon>
    </lineage>
</organism>
<dbReference type="InterPro" id="IPR016024">
    <property type="entry name" value="ARM-type_fold"/>
</dbReference>
<dbReference type="GO" id="GO:0008017">
    <property type="term" value="F:microtubule binding"/>
    <property type="evidence" value="ECO:0007669"/>
    <property type="project" value="InterPro"/>
</dbReference>
<dbReference type="OrthoDB" id="298726at2759"/>
<keyword evidence="4" id="KW-1185">Reference proteome</keyword>
<dbReference type="Gene3D" id="1.25.10.10">
    <property type="entry name" value="Leucine-rich Repeat Variant"/>
    <property type="match status" value="2"/>
</dbReference>
<dbReference type="Pfam" id="PF24713">
    <property type="entry name" value="TOR1L1_C"/>
    <property type="match status" value="1"/>
</dbReference>
<dbReference type="SUPFAM" id="SSF48371">
    <property type="entry name" value="ARM repeat"/>
    <property type="match status" value="1"/>
</dbReference>
<dbReference type="InterPro" id="IPR057599">
    <property type="entry name" value="TORTIFOLIA1/TORL1-2_C"/>
</dbReference>
<evidence type="ECO:0000313" key="4">
    <source>
        <dbReference type="Proteomes" id="UP000554482"/>
    </source>
</evidence>
<proteinExistence type="predicted"/>
<dbReference type="Proteomes" id="UP000554482">
    <property type="component" value="Unassembled WGS sequence"/>
</dbReference>
<dbReference type="InterPro" id="IPR033337">
    <property type="entry name" value="TORTIFOLIA1/SINE1-2"/>
</dbReference>
<evidence type="ECO:0000313" key="3">
    <source>
        <dbReference type="EMBL" id="KAF5179822.1"/>
    </source>
</evidence>
<evidence type="ECO:0000256" key="1">
    <source>
        <dbReference type="SAM" id="MobiDB-lite"/>
    </source>
</evidence>
<feature type="domain" description="TOG" evidence="2">
    <location>
        <begin position="27"/>
        <end position="271"/>
    </location>
</feature>
<evidence type="ECO:0000259" key="2">
    <source>
        <dbReference type="SMART" id="SM01349"/>
    </source>
</evidence>
<dbReference type="GO" id="GO:0010031">
    <property type="term" value="P:circumnutation"/>
    <property type="evidence" value="ECO:0007669"/>
    <property type="project" value="TreeGrafter"/>
</dbReference>
<dbReference type="EMBL" id="JABWDY010038294">
    <property type="protein sequence ID" value="KAF5179822.1"/>
    <property type="molecule type" value="Genomic_DNA"/>
</dbReference>
<accession>A0A7J6V5X8</accession>
<dbReference type="AlphaFoldDB" id="A0A7J6V5X8"/>
<dbReference type="InterPro" id="IPR011989">
    <property type="entry name" value="ARM-like"/>
</dbReference>
<comment type="caution">
    <text evidence="3">The sequence shown here is derived from an EMBL/GenBank/DDBJ whole genome shotgun (WGS) entry which is preliminary data.</text>
</comment>
<dbReference type="Pfam" id="PF24714">
    <property type="entry name" value="TOR1L1_N"/>
    <property type="match status" value="1"/>
</dbReference>
<dbReference type="GO" id="GO:0010005">
    <property type="term" value="C:cortical microtubule, transverse to long axis"/>
    <property type="evidence" value="ECO:0007669"/>
    <property type="project" value="TreeGrafter"/>
</dbReference>
<dbReference type="PANTHER" id="PTHR31355:SF7">
    <property type="entry name" value="MICROTUBULE-ASSOCIATED PROTEIN TORTIFOLIA1"/>
    <property type="match status" value="1"/>
</dbReference>
<gene>
    <name evidence="3" type="ORF">FRX31_030591</name>
</gene>
<feature type="region of interest" description="Disordered" evidence="1">
    <location>
        <begin position="392"/>
        <end position="419"/>
    </location>
</feature>
<sequence length="867" mass="95810">MIELKQRILISISKLSDRDTYQIGVQDLENVIQTISSDGVSMLLNCLYDVSGDPKPSVKKEVLRLISLLVTSHSDFTSTHLTKIIAHIVKRLKDSDSGVRDSCRDAIGALSLQYLRGNGDNGNLGSVVSLFVKPLFETMNEEKKAIQAGAAMCMARMVECAVDVPVSVLQKLVPRICKCLNSENFLAKAALLSVVANLSKVRGIASQSMPTLLQTVLDCLKSNDWTSRKAAADTLIALASHASQLITERASSHITALEACRFDKMKPVRESIIEALQLWKKIAEKESDGISDSPNFASCEAAVSITKQSLKRSNLSDGESDAAKIELTGSSTSSDMMGSSISDKAVPVLKKKTPTLSHKEVNTEFFQKFETKGSGDFPVEVAVSRRLLNSSNIDNEEKSNQNDTAYRGKSSHNETNGLGDAHISSINIYHNAERGGVGMFNKQQDVNDFARDRWTELKASRRKDFTDKAFDVNGTDVTSGHKPNARIMRPRTESNAEGSFLENAGNWITIQRQLSQLERQQFLLMNLLQDFMGGSHDNMITLENRVRGLERIVENMQGEISSGRRVNYLMVGLKGTSHQPLDNYNSLSDYFSSRSGRVGDLHSPYTERFLLSDGLFSGVSERDQLWISEESGRWNSFPYGTSRNGYVGSRLENNGDQVSKRKAWDKGPGHIRLGEGPSARSIWHASKDEATLDAIRGAGDENRTSRPAKQVPIPELTAEAMGDNCIPRQNQGSAIWSNVIEAVDMGNMDLAYAEVLSTEDDIFLVKLMDRSGPVFGQLSNEIAIEILHAVGQMLLEQSLFDVGLPWIQQLVDLVMENGADVLPIPFENKRKLLLSLRKANPPQTWEGQKPEQLLLQLASAWKVNLQQ</sequence>
<reference evidence="3 4" key="1">
    <citation type="submission" date="2020-06" db="EMBL/GenBank/DDBJ databases">
        <title>Transcriptomic and genomic resources for Thalictrum thalictroides and T. hernandezii: Facilitating candidate gene discovery in an emerging model plant lineage.</title>
        <authorList>
            <person name="Arias T."/>
            <person name="Riano-Pachon D.M."/>
            <person name="Di Stilio V.S."/>
        </authorList>
    </citation>
    <scope>NUCLEOTIDE SEQUENCE [LARGE SCALE GENOMIC DNA]</scope>
    <source>
        <strain evidence="4">cv. WT478/WT964</strain>
        <tissue evidence="3">Leaves</tissue>
    </source>
</reference>
<dbReference type="SMART" id="SM01349">
    <property type="entry name" value="TOG"/>
    <property type="match status" value="1"/>
</dbReference>
<name>A0A7J6V5X8_THATH</name>